<evidence type="ECO:0000313" key="1">
    <source>
        <dbReference type="EMBL" id="QOX62293.1"/>
    </source>
</evidence>
<protein>
    <submittedName>
        <fullName evidence="1">Aspartate aminotransferase family protein</fullName>
    </submittedName>
</protein>
<dbReference type="Proteomes" id="UP000594014">
    <property type="component" value="Chromosome"/>
</dbReference>
<keyword evidence="1" id="KW-0808">Transferase</keyword>
<evidence type="ECO:0000313" key="2">
    <source>
        <dbReference type="Proteomes" id="UP000594014"/>
    </source>
</evidence>
<dbReference type="EMBL" id="CP042469">
    <property type="protein sequence ID" value="QOX62293.1"/>
    <property type="molecule type" value="Genomic_DNA"/>
</dbReference>
<keyword evidence="1" id="KW-0032">Aminotransferase</keyword>
<sequence>MQLQSVKLTAQEVIDLTNQYMIETYQRFPFVATRAKGMYLYDEEDQPYLDFYGGIAVNNAGSCNEKVVEAIRDQAGDIIHTFNYPYTIPQALLAELVCKTLGMEKIFYQNSGTEANEAMIKLARKYGTDHYGPERYHIVTANKSFHGRTYGAMSATGQPDNACQIGFKPMLPGFSYAEFNNLEAFERAVTEQTIGIMLEPVQGEGGVWPASKEFLQGIRKLCDEKGILLMIDEIQTGWCRTGKVMGYMNYDIQPDIVSMAKGLGGGMPIGAICTSSKIGAAFNPGSHGTTYGGNPVCCAAAYAQVSELLDLSLARNAAETGSYFMQKLAELPRVKQIRGLGLLIGVEFDFDAAAEIKHSCLDRKLLVTAIGSNIIRMIPPLIASKDDCDRAYDILKAAAEEAYKRRCL</sequence>
<organism evidence="1 2">
    <name type="scientific">Anoxybacterium hadale</name>
    <dbReference type="NCBI Taxonomy" id="3408580"/>
    <lineage>
        <taxon>Bacteria</taxon>
        <taxon>Bacillati</taxon>
        <taxon>Bacillota</taxon>
        <taxon>Clostridia</taxon>
        <taxon>Peptostreptococcales</taxon>
        <taxon>Anaerovoracaceae</taxon>
        <taxon>Anoxybacterium</taxon>
    </lineage>
</organism>
<gene>
    <name evidence="1" type="ORF">FRZ06_02435</name>
</gene>
<name>A0ACD1A7A5_9FIRM</name>
<accession>A0ACD1A7A5</accession>
<keyword evidence="2" id="KW-1185">Reference proteome</keyword>
<proteinExistence type="predicted"/>
<reference evidence="1" key="1">
    <citation type="submission" date="2019-08" db="EMBL/GenBank/DDBJ databases">
        <title>Genome sequence of Clostridiales bacterium MT110.</title>
        <authorList>
            <person name="Cao J."/>
        </authorList>
    </citation>
    <scope>NUCLEOTIDE SEQUENCE</scope>
    <source>
        <strain evidence="1">MT110</strain>
    </source>
</reference>